<evidence type="ECO:0000256" key="1">
    <source>
        <dbReference type="SAM" id="SignalP"/>
    </source>
</evidence>
<dbReference type="Proteomes" id="UP000258927">
    <property type="component" value="Chromosome"/>
</dbReference>
<feature type="chain" id="PRO_5015325371" description="Invasion associated locus B (IalB) protein" evidence="1">
    <location>
        <begin position="31"/>
        <end position="177"/>
    </location>
</feature>
<evidence type="ECO:0000313" key="2">
    <source>
        <dbReference type="EMBL" id="AVX02898.1"/>
    </source>
</evidence>
<accession>A0A2R4MA38</accession>
<protein>
    <recommendedName>
        <fullName evidence="4">Invasion associated locus B (IalB) protein</fullName>
    </recommendedName>
</protein>
<dbReference type="AlphaFoldDB" id="A0A2R4MA38"/>
<dbReference type="RefSeq" id="WP_117394743.1">
    <property type="nucleotide sequence ID" value="NZ_CP021330.1"/>
</dbReference>
<evidence type="ECO:0000313" key="3">
    <source>
        <dbReference type="Proteomes" id="UP000258927"/>
    </source>
</evidence>
<dbReference type="KEGG" id="mmyr:MXMO3_00351"/>
<dbReference type="Gene3D" id="2.60.40.1880">
    <property type="entry name" value="Invasion associated locus B (IalB) protein"/>
    <property type="match status" value="1"/>
</dbReference>
<keyword evidence="1" id="KW-0732">Signal</keyword>
<organism evidence="2 3">
    <name type="scientific">Maritalea myrionectae</name>
    <dbReference type="NCBI Taxonomy" id="454601"/>
    <lineage>
        <taxon>Bacteria</taxon>
        <taxon>Pseudomonadati</taxon>
        <taxon>Pseudomonadota</taxon>
        <taxon>Alphaproteobacteria</taxon>
        <taxon>Hyphomicrobiales</taxon>
        <taxon>Devosiaceae</taxon>
        <taxon>Maritalea</taxon>
    </lineage>
</organism>
<dbReference type="Pfam" id="PF06776">
    <property type="entry name" value="IalB"/>
    <property type="match status" value="1"/>
</dbReference>
<dbReference type="STRING" id="1122213.GCA_000423365_03063"/>
<keyword evidence="3" id="KW-1185">Reference proteome</keyword>
<dbReference type="EMBL" id="CP021330">
    <property type="protein sequence ID" value="AVX02898.1"/>
    <property type="molecule type" value="Genomic_DNA"/>
</dbReference>
<sequence length="177" mass="18962">MIEAKQMKKFALKAGVALMVGVLSTGAAQAAATKIGTYNFWTAWTDQDSKGKICYISSQPQDAQPTNVKRSPIHFLVTHRMGSGKRNEVATLIGYPFKPGAEASATVDGKAYPLVTDSEQEAAWLFATADEPSFVAAMKRGSEMVVRGISTRGTRTTDTYSLSGVTAAMNAIDKECN</sequence>
<name>A0A2R4MA38_9HYPH</name>
<feature type="signal peptide" evidence="1">
    <location>
        <begin position="1"/>
        <end position="30"/>
    </location>
</feature>
<dbReference type="InterPro" id="IPR010642">
    <property type="entry name" value="Invasion_prot_B"/>
</dbReference>
<evidence type="ECO:0008006" key="4">
    <source>
        <dbReference type="Google" id="ProtNLM"/>
    </source>
</evidence>
<proteinExistence type="predicted"/>
<dbReference type="InterPro" id="IPR038696">
    <property type="entry name" value="IalB_sf"/>
</dbReference>
<reference evidence="2 3" key="1">
    <citation type="submission" date="2017-05" db="EMBL/GenBank/DDBJ databases">
        <title>Genome Analysis of Maritalea myrionectae HL2708#5.</title>
        <authorList>
            <consortium name="Cotde Inc.-PKNU"/>
            <person name="Jang D."/>
            <person name="Oh H.-M."/>
        </authorList>
    </citation>
    <scope>NUCLEOTIDE SEQUENCE [LARGE SCALE GENOMIC DNA]</scope>
    <source>
        <strain evidence="2 3">HL2708#5</strain>
    </source>
</reference>
<gene>
    <name evidence="2" type="ORF">MXMO3_00351</name>
</gene>